<accession>A0A2T7PEC1</accession>
<dbReference type="InterPro" id="IPR007421">
    <property type="entry name" value="Schlafen_AlbA_2_dom"/>
</dbReference>
<dbReference type="Proteomes" id="UP000245119">
    <property type="component" value="Linkage Group LG4"/>
</dbReference>
<evidence type="ECO:0000259" key="2">
    <source>
        <dbReference type="Pfam" id="PF04326"/>
    </source>
</evidence>
<feature type="coiled-coil region" evidence="1">
    <location>
        <begin position="181"/>
        <end position="215"/>
    </location>
</feature>
<dbReference type="PANTHER" id="PTHR12155">
    <property type="entry name" value="SCHLAFEN"/>
    <property type="match status" value="1"/>
</dbReference>
<keyword evidence="4" id="KW-1185">Reference proteome</keyword>
<gene>
    <name evidence="3" type="ORF">C0Q70_07187</name>
</gene>
<feature type="domain" description="Schlafen AlbA-2" evidence="2">
    <location>
        <begin position="8"/>
        <end position="139"/>
    </location>
</feature>
<keyword evidence="1" id="KW-0175">Coiled coil</keyword>
<organism evidence="3 4">
    <name type="scientific">Pomacea canaliculata</name>
    <name type="common">Golden apple snail</name>
    <dbReference type="NCBI Taxonomy" id="400727"/>
    <lineage>
        <taxon>Eukaryota</taxon>
        <taxon>Metazoa</taxon>
        <taxon>Spiralia</taxon>
        <taxon>Lophotrochozoa</taxon>
        <taxon>Mollusca</taxon>
        <taxon>Gastropoda</taxon>
        <taxon>Caenogastropoda</taxon>
        <taxon>Architaenioglossa</taxon>
        <taxon>Ampullarioidea</taxon>
        <taxon>Ampullariidae</taxon>
        <taxon>Pomacea</taxon>
    </lineage>
</organism>
<dbReference type="PANTHER" id="PTHR12155:SF48">
    <property type="entry name" value="RRM DOMAIN-CONTAINING PROTEIN"/>
    <property type="match status" value="1"/>
</dbReference>
<evidence type="ECO:0000256" key="1">
    <source>
        <dbReference type="SAM" id="Coils"/>
    </source>
</evidence>
<evidence type="ECO:0000313" key="4">
    <source>
        <dbReference type="Proteomes" id="UP000245119"/>
    </source>
</evidence>
<evidence type="ECO:0000313" key="3">
    <source>
        <dbReference type="EMBL" id="PVD31769.1"/>
    </source>
</evidence>
<dbReference type="Gene3D" id="3.30.950.30">
    <property type="entry name" value="Schlafen, AAA domain"/>
    <property type="match status" value="1"/>
</dbReference>
<sequence length="215" mass="24523">MEEEVGRETRNIEFKAAYTTLRERGNGLFDLVGKYVCGFLNSTEGGTLYFGVDDSGKVRGSLCSRGEEDKVRQIIDQSIRTIEPSVFPTSYRVHFCPVMEETGYLSDNLQVLEIEVYPTKSQGRLYDFKGHIYMRRDGSLQGPLKGREVQEWIRTYMETVTAAEHAGEPVGKQLHVLNMLLAAEQDKNKVLMQQVAAEREKNEALTKQLERLSQY</sequence>
<dbReference type="InterPro" id="IPR038461">
    <property type="entry name" value="Schlafen_AlbA_2_dom_sf"/>
</dbReference>
<dbReference type="OrthoDB" id="5954290at2759"/>
<name>A0A2T7PEC1_POMCA</name>
<proteinExistence type="predicted"/>
<comment type="caution">
    <text evidence="3">The sequence shown here is derived from an EMBL/GenBank/DDBJ whole genome shotgun (WGS) entry which is preliminary data.</text>
</comment>
<dbReference type="InterPro" id="IPR029684">
    <property type="entry name" value="Schlafen"/>
</dbReference>
<dbReference type="Pfam" id="PF04326">
    <property type="entry name" value="SLFN_AlbA_2"/>
    <property type="match status" value="1"/>
</dbReference>
<reference evidence="3 4" key="1">
    <citation type="submission" date="2018-04" db="EMBL/GenBank/DDBJ databases">
        <title>The genome of golden apple snail Pomacea canaliculata provides insight into stress tolerance and invasive adaptation.</title>
        <authorList>
            <person name="Liu C."/>
            <person name="Liu B."/>
            <person name="Ren Y."/>
            <person name="Zhang Y."/>
            <person name="Wang H."/>
            <person name="Li S."/>
            <person name="Jiang F."/>
            <person name="Yin L."/>
            <person name="Zhang G."/>
            <person name="Qian W."/>
            <person name="Fan W."/>
        </authorList>
    </citation>
    <scope>NUCLEOTIDE SEQUENCE [LARGE SCALE GENOMIC DNA]</scope>
    <source>
        <strain evidence="3">SZHN2017</strain>
        <tissue evidence="3">Muscle</tissue>
    </source>
</reference>
<dbReference type="AlphaFoldDB" id="A0A2T7PEC1"/>
<protein>
    <recommendedName>
        <fullName evidence="2">Schlafen AlbA-2 domain-containing protein</fullName>
    </recommendedName>
</protein>
<dbReference type="EMBL" id="PZQS01000004">
    <property type="protein sequence ID" value="PVD31769.1"/>
    <property type="molecule type" value="Genomic_DNA"/>
</dbReference>